<evidence type="ECO:0000313" key="2">
    <source>
        <dbReference type="Proteomes" id="UP000190834"/>
    </source>
</evidence>
<dbReference type="Proteomes" id="UP000190834">
    <property type="component" value="Unassembled WGS sequence"/>
</dbReference>
<evidence type="ECO:0000313" key="1">
    <source>
        <dbReference type="EMBL" id="SJZ97749.1"/>
    </source>
</evidence>
<sequence length="65" mass="7599">MIVNFFVNQQSWSSDIHQLNSDILTRHVLVKAHVDTSVRFTYCEQTRKGEIKNENNHLIGHFSVD</sequence>
<proteinExistence type="predicted"/>
<accession>A0A1T4Q1Z3</accession>
<reference evidence="2" key="1">
    <citation type="submission" date="2017-02" db="EMBL/GenBank/DDBJ databases">
        <authorList>
            <person name="Varghese N."/>
            <person name="Submissions S."/>
        </authorList>
    </citation>
    <scope>NUCLEOTIDE SEQUENCE [LARGE SCALE GENOMIC DNA]</scope>
    <source>
        <strain evidence="2">DSM 19608</strain>
    </source>
</reference>
<dbReference type="STRING" id="1123491.SAMN02745782_01956"/>
<dbReference type="OrthoDB" id="5819165at2"/>
<dbReference type="GeneID" id="70581573"/>
<dbReference type="EMBL" id="FUXB01000009">
    <property type="protein sequence ID" value="SJZ97749.1"/>
    <property type="molecule type" value="Genomic_DNA"/>
</dbReference>
<dbReference type="RefSeq" id="WP_078926338.1">
    <property type="nucleotide sequence ID" value="NZ_FUXB01000009.1"/>
</dbReference>
<gene>
    <name evidence="1" type="ORF">SAMN02745782_01956</name>
</gene>
<protein>
    <submittedName>
        <fullName evidence="1">Uncharacterized protein</fullName>
    </submittedName>
</protein>
<name>A0A1T4Q1Z3_VIBCI</name>
<organism evidence="1 2">
    <name type="scientific">Vibrio cincinnatiensis DSM 19608</name>
    <dbReference type="NCBI Taxonomy" id="1123491"/>
    <lineage>
        <taxon>Bacteria</taxon>
        <taxon>Pseudomonadati</taxon>
        <taxon>Pseudomonadota</taxon>
        <taxon>Gammaproteobacteria</taxon>
        <taxon>Vibrionales</taxon>
        <taxon>Vibrionaceae</taxon>
        <taxon>Vibrio</taxon>
    </lineage>
</organism>
<keyword evidence="2" id="KW-1185">Reference proteome</keyword>
<dbReference type="AlphaFoldDB" id="A0A1T4Q1Z3"/>